<feature type="domain" description="Protein root UVB sensitive/RUS" evidence="7">
    <location>
        <begin position="152"/>
        <end position="382"/>
    </location>
</feature>
<evidence type="ECO:0000256" key="6">
    <source>
        <dbReference type="SAM" id="Phobius"/>
    </source>
</evidence>
<evidence type="ECO:0000313" key="9">
    <source>
        <dbReference type="Proteomes" id="UP000008524"/>
    </source>
</evidence>
<dbReference type="InParanoid" id="Q381S4"/>
<evidence type="ECO:0000256" key="4">
    <source>
        <dbReference type="ARBA" id="ARBA00022989"/>
    </source>
</evidence>
<protein>
    <recommendedName>
        <fullName evidence="7">Protein root UVB sensitive/RUS domain-containing protein</fullName>
    </recommendedName>
</protein>
<proteinExistence type="inferred from homology"/>
<name>Q381S4_TRYB2</name>
<dbReference type="eggNOG" id="KOG4249">
    <property type="taxonomic scope" value="Eukaryota"/>
</dbReference>
<evidence type="ECO:0000256" key="1">
    <source>
        <dbReference type="ARBA" id="ARBA00004370"/>
    </source>
</evidence>
<evidence type="ECO:0000256" key="3">
    <source>
        <dbReference type="ARBA" id="ARBA00022692"/>
    </source>
</evidence>
<reference evidence="8 9" key="1">
    <citation type="journal article" date="2005" name="Science">
        <title>Comparative genomics of trypanosomatid parasitic protozoa.</title>
        <authorList>
            <person name="El-Sayed N.M."/>
            <person name="Myler P.J."/>
            <person name="Blandin G."/>
            <person name="Berriman M."/>
            <person name="Crabtree J."/>
            <person name="Aggarwal G."/>
            <person name="Caler E."/>
            <person name="Renauld H."/>
            <person name="Worthey E.A."/>
            <person name="Hertz-Fowler C."/>
            <person name="Ghedin E."/>
            <person name="Peacock C."/>
            <person name="Bartholomeu D.C."/>
            <person name="Haas B.J."/>
            <person name="Tran A.N."/>
            <person name="Wortman J.R."/>
            <person name="Alsmark U.C."/>
            <person name="Angiuoli S."/>
            <person name="Anupama A."/>
            <person name="Badger J."/>
            <person name="Bringaud F."/>
            <person name="Cadag E."/>
            <person name="Carlton J.M."/>
            <person name="Cerqueira G.C."/>
            <person name="Creasy T."/>
            <person name="Delcher A.L."/>
            <person name="Djikeng A."/>
            <person name="Embley T.M."/>
            <person name="Hauser C."/>
            <person name="Ivens A.C."/>
            <person name="Kummerfeld S.K."/>
            <person name="Pereira-Leal J.B."/>
            <person name="Nilsson D."/>
            <person name="Peterson J."/>
            <person name="Salzberg S.L."/>
            <person name="Shallom J."/>
            <person name="Silva J.C."/>
            <person name="Sundaram J."/>
            <person name="Westenberger S."/>
            <person name="White O."/>
            <person name="Melville S.E."/>
            <person name="Donelson J.E."/>
            <person name="Andersson B."/>
            <person name="Stuart K.D."/>
            <person name="Hall N."/>
        </authorList>
    </citation>
    <scope>NUCLEOTIDE SEQUENCE [LARGE SCALE GENOMIC DNA]</scope>
    <source>
        <strain evidence="8 9">927/4 GUTat10.1</strain>
    </source>
</reference>
<dbReference type="EMBL" id="CH464491">
    <property type="protein sequence ID" value="EAN80457.1"/>
    <property type="molecule type" value="Genomic_DNA"/>
</dbReference>
<dbReference type="InterPro" id="IPR006968">
    <property type="entry name" value="RUS_fam"/>
</dbReference>
<dbReference type="PaxDb" id="5691-EAN80457"/>
<dbReference type="PANTHER" id="PTHR12770">
    <property type="entry name" value="RUS1 FAMILY PROTEIN C16ORF58"/>
    <property type="match status" value="1"/>
</dbReference>
<accession>Q381S4</accession>
<feature type="transmembrane region" description="Helical" evidence="6">
    <location>
        <begin position="215"/>
        <end position="231"/>
    </location>
</feature>
<dbReference type="GeneID" id="3664401"/>
<evidence type="ECO:0000256" key="2">
    <source>
        <dbReference type="ARBA" id="ARBA00007558"/>
    </source>
</evidence>
<evidence type="ECO:0000256" key="5">
    <source>
        <dbReference type="ARBA" id="ARBA00023136"/>
    </source>
</evidence>
<feature type="transmembrane region" description="Helical" evidence="6">
    <location>
        <begin position="270"/>
        <end position="291"/>
    </location>
</feature>
<comment type="similarity">
    <text evidence="2">Belongs to the RUS1 family.</text>
</comment>
<feature type="transmembrane region" description="Helical" evidence="6">
    <location>
        <begin position="181"/>
        <end position="203"/>
    </location>
</feature>
<keyword evidence="3 6" id="KW-0812">Transmembrane</keyword>
<comment type="subcellular location">
    <subcellularLocation>
        <location evidence="1">Membrane</location>
    </subcellularLocation>
</comment>
<dbReference type="AlphaFoldDB" id="Q381S4"/>
<feature type="transmembrane region" description="Helical" evidence="6">
    <location>
        <begin position="312"/>
        <end position="333"/>
    </location>
</feature>
<dbReference type="RefSeq" id="XP_829569.1">
    <property type="nucleotide sequence ID" value="XM_824476.1"/>
</dbReference>
<dbReference type="InterPro" id="IPR054549">
    <property type="entry name" value="UVB_sens_RUS_dom"/>
</dbReference>
<dbReference type="GO" id="GO:0020023">
    <property type="term" value="C:kinetoplast"/>
    <property type="evidence" value="ECO:0000314"/>
    <property type="project" value="GeneDB"/>
</dbReference>
<sequence length="595" mass="66740">MYRHSVHTYTLFFPCALTLTGLMMRLVACSLCGTVRRHASNHYVGPTLLRIRHMAPLNGGIRSNRSRAVASCVTDTSFPCEPQSQRIVISPRDGTKGGYSSHASVVTSYNHSNKQKREVSLTPSELGFSQCNVNYSWETVVAHPLEVRLASRRNESLLQRLHLFGMPAGYPDSCGEGFRRYFLLSLCSSFVSSFASSIGYQSILNGFLLASSPQLWMLKDLAPALAAAYLANRVISYENRPKFWFVFSVALHNLSVIAEMIIPTTVPNHLLAAAILTSCVRQSASLMFLVTRASALQHFAISNNLAELTKKFNSFGMVIYTVSTALGIAYTSLVPSVTAQLATVLMCCGANLAISHLSMCNIAFRILNETTLSVILRFYMREEGHQRGRVLSPREVSDAIGLRMIDRGRSDGNDRIGLLYVNPPIGKIRIRYSSLDEDVVYLCSSEMFLFALWEPSAPLSLLDRWHRWEKPQLTQRISKWFFSKKKNVPTSEVLGKRLVLFVHQECDSLHLLTAYLLAYTALLQHADDLAELRRFLRSCNGEQSLWLKRGGELRKSLQAVGWDVEQLSLDPLNFRLSSLSFAAQPRCMRHLNPLN</sequence>
<dbReference type="KEGG" id="tbr:Tb11.01.6760"/>
<dbReference type="OrthoDB" id="364779at2759"/>
<keyword evidence="5 6" id="KW-0472">Membrane</keyword>
<keyword evidence="9" id="KW-1185">Reference proteome</keyword>
<organism evidence="8 9">
    <name type="scientific">Trypanosoma brucei brucei (strain 927/4 GUTat10.1)</name>
    <dbReference type="NCBI Taxonomy" id="185431"/>
    <lineage>
        <taxon>Eukaryota</taxon>
        <taxon>Discoba</taxon>
        <taxon>Euglenozoa</taxon>
        <taxon>Kinetoplastea</taxon>
        <taxon>Metakinetoplastina</taxon>
        <taxon>Trypanosomatida</taxon>
        <taxon>Trypanosomatidae</taxon>
        <taxon>Trypanosoma</taxon>
    </lineage>
</organism>
<dbReference type="Proteomes" id="UP000008524">
    <property type="component" value="Chromosome 11"/>
</dbReference>
<dbReference type="PANTHER" id="PTHR12770:SF31">
    <property type="entry name" value="RUS FAMILY MEMBER 1"/>
    <property type="match status" value="1"/>
</dbReference>
<feature type="transmembrane region" description="Helical" evidence="6">
    <location>
        <begin position="6"/>
        <end position="28"/>
    </location>
</feature>
<reference evidence="8 9" key="2">
    <citation type="journal article" date="2005" name="Science">
        <title>The genome of the African trypanosome Trypanosoma brucei.</title>
        <authorList>
            <person name="Berriman M."/>
            <person name="Ghedin E."/>
            <person name="Hertz-Fowler C."/>
            <person name="Blandin G."/>
            <person name="Renauld H."/>
            <person name="Bartholomeu D.C."/>
            <person name="Lennard N.J."/>
            <person name="Caler E."/>
            <person name="Hamlin N.E."/>
            <person name="Haas B."/>
            <person name="Bohme U."/>
            <person name="Hannick L."/>
            <person name="Aslett M.A."/>
            <person name="Shallom J."/>
            <person name="Marcello L."/>
            <person name="Hou L."/>
            <person name="Wickstead B."/>
            <person name="Alsmark U.C."/>
            <person name="Arrowsmith C."/>
            <person name="Atkin R.J."/>
            <person name="Barron A.J."/>
            <person name="Bringaud F."/>
            <person name="Brooks K."/>
            <person name="Carrington M."/>
            <person name="Cherevach I."/>
            <person name="Chillingworth T.J."/>
            <person name="Churcher C."/>
            <person name="Clark L.N."/>
            <person name="Corton C.H."/>
            <person name="Cronin A."/>
            <person name="Davies R.M."/>
            <person name="Doggett J."/>
            <person name="Djikeng A."/>
            <person name="Feldblyum T."/>
            <person name="Field M.C."/>
            <person name="Fraser A."/>
            <person name="Goodhead I."/>
            <person name="Hance Z."/>
            <person name="Harper D."/>
            <person name="Harris B.R."/>
            <person name="Hauser H."/>
            <person name="Hostetler J."/>
            <person name="Ivens A."/>
            <person name="Jagels K."/>
            <person name="Johnson D."/>
            <person name="Johnson J."/>
            <person name="Jones K."/>
            <person name="Kerhornou A.X."/>
            <person name="Koo H."/>
            <person name="Larke N."/>
            <person name="Landfear S."/>
            <person name="Larkin C."/>
            <person name="Leech V."/>
            <person name="Line A."/>
            <person name="Lord A."/>
            <person name="Macleod A."/>
            <person name="Mooney P.J."/>
            <person name="Moule S."/>
            <person name="Martin D.M."/>
            <person name="Morgan G.W."/>
            <person name="Mungall K."/>
            <person name="Norbertczak H."/>
            <person name="Ormond D."/>
            <person name="Pai G."/>
            <person name="Peacock C.S."/>
            <person name="Peterson J."/>
            <person name="Quail M.A."/>
            <person name="Rabbinowitsch E."/>
            <person name="Rajandream M.A."/>
            <person name="Reitter C."/>
            <person name="Salzberg S.L."/>
            <person name="Sanders M."/>
            <person name="Schobel S."/>
            <person name="Sharp S."/>
            <person name="Simmonds M."/>
            <person name="Simpson A.J."/>
            <person name="Tallon L."/>
            <person name="Turner C.M."/>
            <person name="Tait A."/>
            <person name="Tivey A.R."/>
            <person name="Van Aken S."/>
            <person name="Walker D."/>
            <person name="Wanless D."/>
            <person name="Wang S."/>
            <person name="White B."/>
            <person name="White O."/>
            <person name="Whitehead S."/>
            <person name="Woodward J."/>
            <person name="Wortman J."/>
            <person name="Adams M.D."/>
            <person name="Embley T.M."/>
            <person name="Gull K."/>
            <person name="Ullu E."/>
            <person name="Barry J.D."/>
            <person name="Fairlamb A.H."/>
            <person name="Opperdoes F."/>
            <person name="Barrell B.G."/>
            <person name="Donelson J.E."/>
            <person name="Hall N."/>
            <person name="Fraser C.M."/>
            <person name="Melville S.E."/>
            <person name="El-Sayed N.M."/>
        </authorList>
    </citation>
    <scope>NUCLEOTIDE SEQUENCE [LARGE SCALE GENOMIC DNA]</scope>
    <source>
        <strain evidence="8 9">927/4 GUTat10.1</strain>
    </source>
</reference>
<dbReference type="GO" id="GO:0016020">
    <property type="term" value="C:membrane"/>
    <property type="evidence" value="ECO:0007669"/>
    <property type="project" value="UniProtKB-SubCell"/>
</dbReference>
<dbReference type="GO" id="GO:0005739">
    <property type="term" value="C:mitochondrion"/>
    <property type="evidence" value="ECO:0000314"/>
    <property type="project" value="GeneDB"/>
</dbReference>
<feature type="transmembrane region" description="Helical" evidence="6">
    <location>
        <begin position="243"/>
        <end position="264"/>
    </location>
</feature>
<dbReference type="Pfam" id="PF04884">
    <property type="entry name" value="UVB_sens_prot"/>
    <property type="match status" value="1"/>
</dbReference>
<evidence type="ECO:0000259" key="7">
    <source>
        <dbReference type="Pfam" id="PF04884"/>
    </source>
</evidence>
<evidence type="ECO:0000313" key="8">
    <source>
        <dbReference type="EMBL" id="EAN80457.1"/>
    </source>
</evidence>
<keyword evidence="4 6" id="KW-1133">Transmembrane helix</keyword>
<gene>
    <name evidence="8" type="ORF">Tb11.01.6760</name>
</gene>